<dbReference type="AlphaFoldDB" id="A0A0A9H4Q7"/>
<organism evidence="2">
    <name type="scientific">Arundo donax</name>
    <name type="common">Giant reed</name>
    <name type="synonym">Donax arundinaceus</name>
    <dbReference type="NCBI Taxonomy" id="35708"/>
    <lineage>
        <taxon>Eukaryota</taxon>
        <taxon>Viridiplantae</taxon>
        <taxon>Streptophyta</taxon>
        <taxon>Embryophyta</taxon>
        <taxon>Tracheophyta</taxon>
        <taxon>Spermatophyta</taxon>
        <taxon>Magnoliopsida</taxon>
        <taxon>Liliopsida</taxon>
        <taxon>Poales</taxon>
        <taxon>Poaceae</taxon>
        <taxon>PACMAD clade</taxon>
        <taxon>Arundinoideae</taxon>
        <taxon>Arundineae</taxon>
        <taxon>Arundo</taxon>
    </lineage>
</organism>
<evidence type="ECO:0000256" key="1">
    <source>
        <dbReference type="SAM" id="MobiDB-lite"/>
    </source>
</evidence>
<feature type="compositionally biased region" description="Basic residues" evidence="1">
    <location>
        <begin position="51"/>
        <end position="62"/>
    </location>
</feature>
<name>A0A0A9H4Q7_ARUDO</name>
<proteinExistence type="predicted"/>
<reference evidence="2" key="2">
    <citation type="journal article" date="2015" name="Data Brief">
        <title>Shoot transcriptome of the giant reed, Arundo donax.</title>
        <authorList>
            <person name="Barrero R.A."/>
            <person name="Guerrero F.D."/>
            <person name="Moolhuijzen P."/>
            <person name="Goolsby J.A."/>
            <person name="Tidwell J."/>
            <person name="Bellgard S.E."/>
            <person name="Bellgard M.I."/>
        </authorList>
    </citation>
    <scope>NUCLEOTIDE SEQUENCE</scope>
    <source>
        <tissue evidence="2">Shoot tissue taken approximately 20 cm above the soil surface</tissue>
    </source>
</reference>
<evidence type="ECO:0000313" key="2">
    <source>
        <dbReference type="EMBL" id="JAE29846.1"/>
    </source>
</evidence>
<accession>A0A0A9H4Q7</accession>
<protein>
    <submittedName>
        <fullName evidence="2">Uncharacterized protein</fullName>
    </submittedName>
</protein>
<reference evidence="2" key="1">
    <citation type="submission" date="2014-09" db="EMBL/GenBank/DDBJ databases">
        <authorList>
            <person name="Magalhaes I.L.F."/>
            <person name="Oliveira U."/>
            <person name="Santos F.R."/>
            <person name="Vidigal T.H.D.A."/>
            <person name="Brescovit A.D."/>
            <person name="Santos A.J."/>
        </authorList>
    </citation>
    <scope>NUCLEOTIDE SEQUENCE</scope>
    <source>
        <tissue evidence="2">Shoot tissue taken approximately 20 cm above the soil surface</tissue>
    </source>
</reference>
<sequence>MAFALRFGQTQLGKGKNTGEAASLLAPRLPENSTVATNKKGKRKKEERNPTRHRRGPRCPEA</sequence>
<feature type="region of interest" description="Disordered" evidence="1">
    <location>
        <begin position="1"/>
        <end position="62"/>
    </location>
</feature>
<dbReference type="EMBL" id="GBRH01168050">
    <property type="protein sequence ID" value="JAE29846.1"/>
    <property type="molecule type" value="Transcribed_RNA"/>
</dbReference>